<keyword evidence="1" id="KW-0812">Transmembrane</keyword>
<gene>
    <name evidence="2" type="ORF">HUN01_00190</name>
</gene>
<name>A0A7D7LD75_9NOSO</name>
<dbReference type="KEGG" id="ned:HUN01_00190"/>
<evidence type="ECO:0000256" key="1">
    <source>
        <dbReference type="SAM" id="Phobius"/>
    </source>
</evidence>
<geneLocation type="plasmid" evidence="3">
    <name>pne_1</name>
</geneLocation>
<evidence type="ECO:0000313" key="3">
    <source>
        <dbReference type="Proteomes" id="UP000514713"/>
    </source>
</evidence>
<organism evidence="2 3">
    <name type="scientific">Nostoc edaphicum CCNP1411</name>
    <dbReference type="NCBI Taxonomy" id="1472755"/>
    <lineage>
        <taxon>Bacteria</taxon>
        <taxon>Bacillati</taxon>
        <taxon>Cyanobacteriota</taxon>
        <taxon>Cyanophyceae</taxon>
        <taxon>Nostocales</taxon>
        <taxon>Nostocaceae</taxon>
        <taxon>Nostoc</taxon>
    </lineage>
</organism>
<protein>
    <submittedName>
        <fullName evidence="2">Uncharacterized protein</fullName>
    </submittedName>
</protein>
<dbReference type="AlphaFoldDB" id="A0A7D7LD75"/>
<feature type="transmembrane region" description="Helical" evidence="1">
    <location>
        <begin position="50"/>
        <end position="73"/>
    </location>
</feature>
<keyword evidence="2" id="KW-0614">Plasmid</keyword>
<evidence type="ECO:0000313" key="2">
    <source>
        <dbReference type="EMBL" id="QMS86087.1"/>
    </source>
</evidence>
<reference evidence="3" key="1">
    <citation type="submission" date="2020-06" db="EMBL/GenBank/DDBJ databases">
        <title>Nostoc edaphicum CCNP1411 genome.</title>
        <authorList>
            <person name="Fidor A."/>
            <person name="Grabski M."/>
            <person name="Gawor J."/>
            <person name="Gromadka R."/>
            <person name="Wegrzyn G."/>
            <person name="Mazur-Marzec H."/>
        </authorList>
    </citation>
    <scope>NUCLEOTIDE SEQUENCE [LARGE SCALE GENOMIC DNA]</scope>
    <source>
        <strain evidence="3">CCNP1411</strain>
        <plasmid evidence="3">pne_1</plasmid>
    </source>
</reference>
<sequence length="104" mass="11052">MGIYETFTFVVLGILLGLLGQILRIVVGIKKEIDQTIASGKTLKDSFDSIRLAISLMIGGLAGGLGAITLLGTEINRELLLTLVAIGYSGADFIEGFIRKNTPL</sequence>
<dbReference type="RefSeq" id="WP_181927033.1">
    <property type="nucleotide sequence ID" value="NZ_CP054693.1"/>
</dbReference>
<keyword evidence="1" id="KW-1133">Transmembrane helix</keyword>
<accession>A0A7D7LD75</accession>
<keyword evidence="3" id="KW-1185">Reference proteome</keyword>
<keyword evidence="1" id="KW-0472">Membrane</keyword>
<dbReference type="Proteomes" id="UP000514713">
    <property type="component" value="Plasmid pNe_1"/>
</dbReference>
<feature type="transmembrane region" description="Helical" evidence="1">
    <location>
        <begin position="6"/>
        <end position="29"/>
    </location>
</feature>
<proteinExistence type="predicted"/>
<dbReference type="EMBL" id="CP054693">
    <property type="protein sequence ID" value="QMS86087.1"/>
    <property type="molecule type" value="Genomic_DNA"/>
</dbReference>